<proteinExistence type="predicted"/>
<dbReference type="EMBL" id="BQXU01000022">
    <property type="protein sequence ID" value="GKT48177.1"/>
    <property type="molecule type" value="Genomic_DNA"/>
</dbReference>
<feature type="compositionally biased region" description="Low complexity" evidence="1">
    <location>
        <begin position="260"/>
        <end position="271"/>
    </location>
</feature>
<dbReference type="AlphaFoldDB" id="A0AA37P9L5"/>
<feature type="compositionally biased region" description="Basic and acidic residues" evidence="1">
    <location>
        <begin position="272"/>
        <end position="288"/>
    </location>
</feature>
<feature type="compositionally biased region" description="Low complexity" evidence="1">
    <location>
        <begin position="177"/>
        <end position="200"/>
    </location>
</feature>
<keyword evidence="3" id="KW-1185">Reference proteome</keyword>
<feature type="compositionally biased region" description="Low complexity" evidence="1">
    <location>
        <begin position="44"/>
        <end position="66"/>
    </location>
</feature>
<evidence type="ECO:0000313" key="2">
    <source>
        <dbReference type="EMBL" id="GKT48177.1"/>
    </source>
</evidence>
<accession>A0AA37P9L5</accession>
<feature type="compositionally biased region" description="Polar residues" evidence="1">
    <location>
        <begin position="93"/>
        <end position="102"/>
    </location>
</feature>
<feature type="compositionally biased region" description="Gly residues" evidence="1">
    <location>
        <begin position="67"/>
        <end position="81"/>
    </location>
</feature>
<name>A0AA37P9L5_9PEZI</name>
<protein>
    <submittedName>
        <fullName evidence="2">Uncharacterized protein</fullName>
    </submittedName>
</protein>
<feature type="compositionally biased region" description="Low complexity" evidence="1">
    <location>
        <begin position="17"/>
        <end position="36"/>
    </location>
</feature>
<comment type="caution">
    <text evidence="2">The sequence shown here is derived from an EMBL/GenBank/DDBJ whole genome shotgun (WGS) entry which is preliminary data.</text>
</comment>
<dbReference type="GeneID" id="73329160"/>
<organism evidence="2 3">
    <name type="scientific">Colletotrichum spaethianum</name>
    <dbReference type="NCBI Taxonomy" id="700344"/>
    <lineage>
        <taxon>Eukaryota</taxon>
        <taxon>Fungi</taxon>
        <taxon>Dikarya</taxon>
        <taxon>Ascomycota</taxon>
        <taxon>Pezizomycotina</taxon>
        <taxon>Sordariomycetes</taxon>
        <taxon>Hypocreomycetidae</taxon>
        <taxon>Glomerellales</taxon>
        <taxon>Glomerellaceae</taxon>
        <taxon>Colletotrichum</taxon>
        <taxon>Colletotrichum spaethianum species complex</taxon>
    </lineage>
</organism>
<feature type="compositionally biased region" description="Polar residues" evidence="1">
    <location>
        <begin position="213"/>
        <end position="223"/>
    </location>
</feature>
<reference evidence="2 3" key="1">
    <citation type="submission" date="2022-03" db="EMBL/GenBank/DDBJ databases">
        <title>Genome data of Colletotrichum spp.</title>
        <authorList>
            <person name="Utami Y.D."/>
            <person name="Hiruma K."/>
        </authorList>
    </citation>
    <scope>NUCLEOTIDE SEQUENCE [LARGE SCALE GENOMIC DNA]</scope>
    <source>
        <strain evidence="2 3">MAFF 239500</strain>
    </source>
</reference>
<sequence length="288" mass="30018">MSVWDAAVGEGRGEGRAGATTAATGAGPTAITDLQLGQGGPVGPGSDANANGAPPGTNNSSTTSSGQGTGTDGGGGGGEGGQAQQQGGAIGRRTNSLKITGSPQKKLKPPPQLHERSLLVTGSASAAKGHHSSTYRHPEAPPPHRSQSLSVHEHQHQQTSNTQHLRVHLRGGAAAHVQGQRQGPPQQYQPVQPYQFQVPGRGPAGLGVPSLASPPQNRDTIANFNKKHRQTHSSTSALHRQTYWPDNFRNPRHGLGIQHNTTPPTTTTPNNETERPKTRPKESAPAKE</sequence>
<feature type="region of interest" description="Disordered" evidence="1">
    <location>
        <begin position="1"/>
        <end position="288"/>
    </location>
</feature>
<dbReference type="Proteomes" id="UP001055115">
    <property type="component" value="Unassembled WGS sequence"/>
</dbReference>
<evidence type="ECO:0000256" key="1">
    <source>
        <dbReference type="SAM" id="MobiDB-lite"/>
    </source>
</evidence>
<evidence type="ECO:0000313" key="3">
    <source>
        <dbReference type="Proteomes" id="UP001055115"/>
    </source>
</evidence>
<dbReference type="RefSeq" id="XP_049130527.1">
    <property type="nucleotide sequence ID" value="XM_049274570.1"/>
</dbReference>
<gene>
    <name evidence="2" type="ORF">ColSpa_08358</name>
</gene>